<dbReference type="Pfam" id="PF13517">
    <property type="entry name" value="FG-GAP_3"/>
    <property type="match status" value="4"/>
</dbReference>
<feature type="domain" description="Follistatin-like" evidence="3">
    <location>
        <begin position="1571"/>
        <end position="1596"/>
    </location>
</feature>
<dbReference type="Gene3D" id="2.130.10.130">
    <property type="entry name" value="Integrin alpha, N-terminal"/>
    <property type="match status" value="4"/>
</dbReference>
<proteinExistence type="predicted"/>
<dbReference type="KEGG" id="bbae:FRD01_09295"/>
<accession>A0A5B8XP52</accession>
<feature type="domain" description="Follistatin-like" evidence="3">
    <location>
        <begin position="2500"/>
        <end position="2524"/>
    </location>
</feature>
<keyword evidence="1 2" id="KW-0732">Signal</keyword>
<feature type="domain" description="Follistatin-like" evidence="3">
    <location>
        <begin position="1849"/>
        <end position="1871"/>
    </location>
</feature>
<dbReference type="Proteomes" id="UP000321595">
    <property type="component" value="Chromosome"/>
</dbReference>
<dbReference type="InterPro" id="IPR011519">
    <property type="entry name" value="UnbV_ASPIC"/>
</dbReference>
<dbReference type="SMART" id="SM00286">
    <property type="entry name" value="PTI"/>
    <property type="match status" value="8"/>
</dbReference>
<dbReference type="InterPro" id="IPR013517">
    <property type="entry name" value="FG-GAP"/>
</dbReference>
<feature type="domain" description="Follistatin-like" evidence="3">
    <location>
        <begin position="1712"/>
        <end position="1734"/>
    </location>
</feature>
<evidence type="ECO:0000313" key="4">
    <source>
        <dbReference type="EMBL" id="QED27430.1"/>
    </source>
</evidence>
<dbReference type="OrthoDB" id="5526440at2"/>
<dbReference type="SMART" id="SM00274">
    <property type="entry name" value="FOLN"/>
    <property type="match status" value="6"/>
</dbReference>
<feature type="domain" description="Follistatin-like" evidence="3">
    <location>
        <begin position="1521"/>
        <end position="1544"/>
    </location>
</feature>
<keyword evidence="5" id="KW-1185">Reference proteome</keyword>
<sequence>MNLYWIRRILCASLLFLVFSTSQNLEARNELDFNAVSPVPGLFLSNVHFFEVGDFDNDDDGDIVLVRTSGSTQAVDFYKNDAGVFSFDSSIPPASFGVPPRIHCLSVSGTRALVAYSDATMGGAPIKLRIFSKSTNSWTTTVEADIGVPSLVDCALLDMKASNGDAYNDLIAFSTGGLFGMFRFTGAVWAQIPQPAIASFNSTGHIRLHNPQTVFVGSGVDGGRFISLIAAPFPPLRLDFPTDPLPVTPVGVATAGPFSFVNSTYYFFGSNNTGVPYAQPSGTSSLTISNITTPLLNDGAGLVGLFDRISSPDLILQTDNSVLEVKETTGTQVQVLSTGGDALRNFRKIDINGDRLPDVVFLQNQPGTIGMIVQKPCVQNSNCPEADDTCLAGVCVPPCTADPSVCPAGSSYCETTLNSGSGACLEFCTNNLPCIEAGLTYCYLATGQCEYPCTAGSCQAGDSCVYGQCALPCFTDPDCPAPAYCDAGQCRELCSVNLDCSYLPNSYCYQGTGQCLTQCTTSDECPNDDACVFGECLVGGCADDLDCPAGTTCDPTANACHEPCLVNDDCGLGGVCAADGRCESNVNTFAEVDFYTGMTPAKLNNDSKVDFFANFRMGALNEVHTVETVDPLLPDFTEDDIFDNSGVVDGVMYAQGVGDCDSDGISDLAFSVRHSPGVSLMVARSTEGHSLNAVTLSKTLYQGKEAQEIQMVDFDKDGHVDVALLEQNGFLRVFQGLGNCEFQERYLGTVTHGSGFMRAADIDGIDDYEIVTYANGTLRVYRFDPNNWTFIPVVNDLINVSAFELEIGNLIDPDTDTQEIAIITFDRTLIYAYDPILHTTQLQYLGLIDHQGWGAVGGAVGDIRGDRRDELVILLPGTYHSGTRNSGMAMLQYGGARATLFYTDLSTDIDEVFLVDVTGDGVRDVVARTAANTILSIYPGSTTPLSAPTSIGGPTRDFAKVRVADVNSDRNPDIAYLAFGSTYFGSRRGPEFTDGDEEYDPAADYESFAIGDLNSDGKLDSVFFSSTDSAKSQIAYGIDGGGFGPWVELSNDRTSALPALSRSSGVVAALTAAGRADVMVGNAAGYNYLLQSDVMAPEGFLPTWTGASSARTNVIAAGDLDQDGIPDLVIGGVHDAAQTARWLRNDGEGIVYENNNFPHLNNWTQTAVALADFNNDGRLDVVFGHDGQPTAVMLQDPFAATPFPAIDWQTPSEIFTAELVTDVEAADLNGDGWPDLVVVGATHNSVQVYLNNGPNSPDFGFSAAQIDDSGSWASSATADMDDDGDLDLVLAPVSGELHIMWNNFYVDSAPGQNQLTTAVVYRPNLPLNFDDGGAGRPVTGITSIPVFLRDAESDKADVVMQYRKVGAGTWTTFFEFPQLETSPGGRYYYFSWDTSSLGTGEFEVRANVSQAPIPPVQVVTTRAVSPPIFVVNCPACAANEVCIGLTCQPSCSVDADCPAGEVCYDSSFCETADPSTVSADISCLPGEVLIGVDCVLQCSEDTDCGAGEICNAGVCADPADPCDGVSCASGEVCVLGDCSSDLCASDADCGSGEACYAGAAVGSSACGPEDPCDAIVCPSGMSCTEGGCFDTTSVCTAPLVEYAFGCGPAPDDPTSSPCDLVQCSIDEVCVESAGTEGVSCQPACDDNADCPSGTVCFNQEFCAPENICGGLVICPAGFSCEEGSCFRQCTSNDDCSVTDVCAEGVCRPGPSPCDGVNCPQGESCYLGACFPSCSDSGDCTPPYSYCMDASVCLEVEDLCDGIVCPLGTQCHQGQCLDNCSDTDPCVDPFACYSGICAENDCSVTCPSGMVCYQNGCHTACTDSEDCVSYQVCHVSVIAPVGPDRCAGEPCNNVFCELGETCFGGVCAPVCDSDGTCDDPEHICYNNEVCLPDDPCEGVYCPIGTVCGAGTCHVACATNGDCPGFVGSAGFRNVADSVGLATPWQKFAGVAWADVNADGCLDLALNTADPAAGSRLYLANCTSPGFTDVTDTVAPIDSSGESHFQKYTRERSVIWGDWNNDGNPDLARNTSNIISLYRNTGAPNYRLVSDQAFTIPAGGAFSGRSQMNSEGMAWIDYDGDGWLDLFAEDEEYGVITYQNQRDGSFNRVDVGITDGAFFDRNGDFCAAADLNLDGNVDLVCRKPRPWTALSHHQVYFNRGNGTFTATSLIGSDASNSNKGGVTICDVNNDGRFDIIWTDNGTNQIWLQRSNGSFSPTGEPGASAGVAMTNMNDVLCGDVDHDGRQDLFWIGEAGSELYLNKSSSTELRFVRKNLGIDSRVRAYSGAMADYDRDGSLDILVHAYRQNELWENPRTDKRYLMIRALVDLREIGANVNDGTTRDGIGATVVIRNADGDILGLREVSGGRGRGSQDPAIMHFGLPYGENVPYHLRVTWPHGRVVEKCVVPSTLGEYQLVEILDTDSDDTDACDNAGDWKLLATSAEQAGEPQEYCFDGRCGEEACDHVLCPKGESCYGGVCQPVCNQNSDCAAGEACLDGVCVGDPCLGGAFVCPDGYSCSDGECRGECTDDSQCGADEQCYQGVCEPNSCDSVVCPGTQVCHQGICFDDCSSCEAPNVCVDGRCASSHCAALDDDYNDNFIFRVADGHIVGIRSSLHWFWPQPFVGAGGQTFQNFVNYSSGVSENPDVPEAHTARATLFLDRTMATTSNPEGRYVLWLSQGSKDVSQEPAMASYRVRIFNAQGTPDRVFEDDEYESYSIVQDGEFDDEYVVHAMVTSGAQDTGSIAIGRFGSHHSSGWSIEIDAEFSGDVRKWEWINADGSVIELDPRETLRLAISEAGANYYSRDAGKGCQTGKEGICRSGTSYCANGERRCTQTVQPWAFEVCDGIDNNCNGSVDEPDRLRFPMVEWRTDSTSWQLMTTIDQDQRVQDAMNFTQRGSRDRVGSTDIQSTDGTNIQAVDRSVMAMYRDLKTGGLSFINAMGRDQETNRDDYEARMRLGFPGSNTIAEAFPAFWDDRKPGDRGDDVPDRFRNSRMDLEFDLDDYEISDDDYREADSIAMMTRWSGAKVSLSEVEMTYRWRNHTDNSNSDDRLRFGVHQPGEDFLQISRQRTFHVRLSATSPENTACYADGLTTVNGCGLGLYQCGVGGVVSCSGPNDDACNRCRDADGDGYLGKDGATCPEGTDCNDNDPEIFPGAVERCNGLDDDCDGLVDIKNDTKFEELNETPPPAGSATCPVGEEQCGPQECQFLNVCVCPDGPEDPLNPPASPCYCGEGFSPPDGDELMTPWDE</sequence>
<dbReference type="EMBL" id="CP042467">
    <property type="protein sequence ID" value="QED27430.1"/>
    <property type="molecule type" value="Genomic_DNA"/>
</dbReference>
<dbReference type="PANTHER" id="PTHR46580">
    <property type="entry name" value="SENSOR KINASE-RELATED"/>
    <property type="match status" value="1"/>
</dbReference>
<gene>
    <name evidence="4" type="ORF">FRD01_09295</name>
</gene>
<dbReference type="PANTHER" id="PTHR46580:SF4">
    <property type="entry name" value="ATP_GTP-BINDING PROTEIN"/>
    <property type="match status" value="1"/>
</dbReference>
<feature type="signal peptide" evidence="2">
    <location>
        <begin position="1"/>
        <end position="27"/>
    </location>
</feature>
<dbReference type="Pfam" id="PF11617">
    <property type="entry name" value="Cu-binding_MopE"/>
    <property type="match status" value="2"/>
</dbReference>
<evidence type="ECO:0000313" key="5">
    <source>
        <dbReference type="Proteomes" id="UP000321595"/>
    </source>
</evidence>
<name>A0A5B8XP52_9DELT</name>
<reference evidence="4 5" key="1">
    <citation type="submission" date="2019-08" db="EMBL/GenBank/DDBJ databases">
        <authorList>
            <person name="Liang Q."/>
        </authorList>
    </citation>
    <scope>NUCLEOTIDE SEQUENCE [LARGE SCALE GENOMIC DNA]</scope>
    <source>
        <strain evidence="4 5">V1718</strain>
    </source>
</reference>
<evidence type="ECO:0000256" key="1">
    <source>
        <dbReference type="ARBA" id="ARBA00022729"/>
    </source>
</evidence>
<dbReference type="InterPro" id="IPR003645">
    <property type="entry name" value="Fol_N"/>
</dbReference>
<organism evidence="4 5">
    <name type="scientific">Microvenator marinus</name>
    <dbReference type="NCBI Taxonomy" id="2600177"/>
    <lineage>
        <taxon>Bacteria</taxon>
        <taxon>Deltaproteobacteria</taxon>
        <taxon>Bradymonadales</taxon>
        <taxon>Microvenatoraceae</taxon>
        <taxon>Microvenator</taxon>
    </lineage>
</organism>
<evidence type="ECO:0000256" key="2">
    <source>
        <dbReference type="SAM" id="SignalP"/>
    </source>
</evidence>
<dbReference type="Pfam" id="PF07593">
    <property type="entry name" value="UnbV_ASPIC"/>
    <property type="match status" value="1"/>
</dbReference>
<protein>
    <recommendedName>
        <fullName evidence="3">Follistatin-like domain-containing protein</fullName>
    </recommendedName>
</protein>
<dbReference type="InterPro" id="IPR028994">
    <property type="entry name" value="Integrin_alpha_N"/>
</dbReference>
<feature type="domain" description="Follistatin-like" evidence="3">
    <location>
        <begin position="2458"/>
        <end position="2480"/>
    </location>
</feature>
<dbReference type="SUPFAM" id="SSF69318">
    <property type="entry name" value="Integrin alpha N-terminal domain"/>
    <property type="match status" value="4"/>
</dbReference>
<evidence type="ECO:0000259" key="3">
    <source>
        <dbReference type="SMART" id="SM00274"/>
    </source>
</evidence>
<dbReference type="InterPro" id="IPR021655">
    <property type="entry name" value="Put_metal-bd"/>
</dbReference>
<feature type="chain" id="PRO_5022802252" description="Follistatin-like domain-containing protein" evidence="2">
    <location>
        <begin position="28"/>
        <end position="3244"/>
    </location>
</feature>